<name>A0ABQ3VX11_9CHLR</name>
<proteinExistence type="predicted"/>
<sequence>MDHIEVRAVHVSDAFALHELDFDFETDRIYTLGCVPAPS</sequence>
<evidence type="ECO:0000313" key="2">
    <source>
        <dbReference type="Proteomes" id="UP000635565"/>
    </source>
</evidence>
<evidence type="ECO:0000313" key="1">
    <source>
        <dbReference type="EMBL" id="GHO89831.1"/>
    </source>
</evidence>
<dbReference type="EMBL" id="BNJJ01000047">
    <property type="protein sequence ID" value="GHO89831.1"/>
    <property type="molecule type" value="Genomic_DNA"/>
</dbReference>
<evidence type="ECO:0008006" key="3">
    <source>
        <dbReference type="Google" id="ProtNLM"/>
    </source>
</evidence>
<comment type="caution">
    <text evidence="1">The sequence shown here is derived from an EMBL/GenBank/DDBJ whole genome shotgun (WGS) entry which is preliminary data.</text>
</comment>
<gene>
    <name evidence="1" type="ORF">KSZ_78370</name>
</gene>
<dbReference type="Proteomes" id="UP000635565">
    <property type="component" value="Unassembled WGS sequence"/>
</dbReference>
<keyword evidence="2" id="KW-1185">Reference proteome</keyword>
<protein>
    <recommendedName>
        <fullName evidence="3">N-acetyltransferase domain-containing protein</fullName>
    </recommendedName>
</protein>
<organism evidence="1 2">
    <name type="scientific">Dictyobacter formicarum</name>
    <dbReference type="NCBI Taxonomy" id="2778368"/>
    <lineage>
        <taxon>Bacteria</taxon>
        <taxon>Bacillati</taxon>
        <taxon>Chloroflexota</taxon>
        <taxon>Ktedonobacteria</taxon>
        <taxon>Ktedonobacterales</taxon>
        <taxon>Dictyobacteraceae</taxon>
        <taxon>Dictyobacter</taxon>
    </lineage>
</organism>
<reference evidence="1 2" key="1">
    <citation type="journal article" date="2021" name="Int. J. Syst. Evol. Microbiol.">
        <title>Reticulibacter mediterranei gen. nov., sp. nov., within the new family Reticulibacteraceae fam. nov., and Ktedonospora formicarum gen. nov., sp. nov., Ktedonobacter robiniae sp. nov., Dictyobacter formicarum sp. nov. and Dictyobacter arantiisoli sp. nov., belonging to the class Ktedonobacteria.</title>
        <authorList>
            <person name="Yabe S."/>
            <person name="Zheng Y."/>
            <person name="Wang C.M."/>
            <person name="Sakai Y."/>
            <person name="Abe K."/>
            <person name="Yokota A."/>
            <person name="Donadio S."/>
            <person name="Cavaletti L."/>
            <person name="Monciardini P."/>
        </authorList>
    </citation>
    <scope>NUCLEOTIDE SEQUENCE [LARGE SCALE GENOMIC DNA]</scope>
    <source>
        <strain evidence="1 2">SOSP1-9</strain>
    </source>
</reference>
<accession>A0ABQ3VX11</accession>